<sequence>EIVQAFQEAQIFLTLIWNYDPKILYNIPQTTRQKHQPNSINGKSFFHISLGQCRMTLKHHQCLLELRS</sequence>
<protein>
    <submittedName>
        <fullName evidence="1">Uncharacterized protein</fullName>
    </submittedName>
</protein>
<proteinExistence type="predicted"/>
<evidence type="ECO:0000313" key="1">
    <source>
        <dbReference type="EMBL" id="KNZ64691.1"/>
    </source>
</evidence>
<name>A0A0L6VVI9_9BASI</name>
<gene>
    <name evidence="1" type="ORF">VP01_10044g1</name>
</gene>
<dbReference type="AlphaFoldDB" id="A0A0L6VVI9"/>
<organism evidence="1 2">
    <name type="scientific">Puccinia sorghi</name>
    <dbReference type="NCBI Taxonomy" id="27349"/>
    <lineage>
        <taxon>Eukaryota</taxon>
        <taxon>Fungi</taxon>
        <taxon>Dikarya</taxon>
        <taxon>Basidiomycota</taxon>
        <taxon>Pucciniomycotina</taxon>
        <taxon>Pucciniomycetes</taxon>
        <taxon>Pucciniales</taxon>
        <taxon>Pucciniaceae</taxon>
        <taxon>Puccinia</taxon>
    </lineage>
</organism>
<accession>A0A0L6VVI9</accession>
<reference evidence="1 2" key="1">
    <citation type="submission" date="2015-08" db="EMBL/GenBank/DDBJ databases">
        <title>Next Generation Sequencing and Analysis of the Genome of Puccinia sorghi L Schw, the Causal Agent of Maize Common Rust.</title>
        <authorList>
            <person name="Rochi L."/>
            <person name="Burguener G."/>
            <person name="Darino M."/>
            <person name="Turjanski A."/>
            <person name="Kreff E."/>
            <person name="Dieguez M.J."/>
            <person name="Sacco F."/>
        </authorList>
    </citation>
    <scope>NUCLEOTIDE SEQUENCE [LARGE SCALE GENOMIC DNA]</scope>
    <source>
        <strain evidence="1 2">RO10H11247</strain>
    </source>
</reference>
<keyword evidence="2" id="KW-1185">Reference proteome</keyword>
<dbReference type="EMBL" id="LAVV01000049">
    <property type="protein sequence ID" value="KNZ64691.1"/>
    <property type="molecule type" value="Genomic_DNA"/>
</dbReference>
<comment type="caution">
    <text evidence="1">The sequence shown here is derived from an EMBL/GenBank/DDBJ whole genome shotgun (WGS) entry which is preliminary data.</text>
</comment>
<dbReference type="VEuPathDB" id="FungiDB:VP01_10044g1"/>
<feature type="non-terminal residue" evidence="1">
    <location>
        <position position="1"/>
    </location>
</feature>
<evidence type="ECO:0000313" key="2">
    <source>
        <dbReference type="Proteomes" id="UP000037035"/>
    </source>
</evidence>
<dbReference type="Proteomes" id="UP000037035">
    <property type="component" value="Unassembled WGS sequence"/>
</dbReference>